<evidence type="ECO:0000313" key="7">
    <source>
        <dbReference type="Proteomes" id="UP000261520"/>
    </source>
</evidence>
<evidence type="ECO:0000313" key="6">
    <source>
        <dbReference type="Ensembl" id="ENSPMGP00000007346.1"/>
    </source>
</evidence>
<dbReference type="InterPro" id="IPR050576">
    <property type="entry name" value="Cilia_flagella_integrity"/>
</dbReference>
<dbReference type="Gene3D" id="3.80.10.10">
    <property type="entry name" value="Ribonuclease Inhibitor"/>
    <property type="match status" value="1"/>
</dbReference>
<dbReference type="InterPro" id="IPR001611">
    <property type="entry name" value="Leu-rich_rpt"/>
</dbReference>
<evidence type="ECO:0000256" key="1">
    <source>
        <dbReference type="ARBA" id="ARBA00004138"/>
    </source>
</evidence>
<dbReference type="PANTHER" id="PTHR45973">
    <property type="entry name" value="PROTEIN PHOSPHATASE 1 REGULATORY SUBUNIT SDS22-RELATED"/>
    <property type="match status" value="1"/>
</dbReference>
<dbReference type="InterPro" id="IPR032675">
    <property type="entry name" value="LRR_dom_sf"/>
</dbReference>
<reference evidence="6" key="2">
    <citation type="submission" date="2025-09" db="UniProtKB">
        <authorList>
            <consortium name="Ensembl"/>
        </authorList>
    </citation>
    <scope>IDENTIFICATION</scope>
</reference>
<protein>
    <submittedName>
        <fullName evidence="6">Uncharacterized protein</fullName>
    </submittedName>
</protein>
<evidence type="ECO:0000256" key="3">
    <source>
        <dbReference type="ARBA" id="ARBA00022737"/>
    </source>
</evidence>
<comment type="subcellular location">
    <subcellularLocation>
        <location evidence="1">Cell projection</location>
        <location evidence="1">Cilium</location>
    </subcellularLocation>
</comment>
<sequence>VQRTLAETLHTLTEKKQTLLQIPEESIRTLSHSLKNMEALHEREVAHVTSCMDYAIQFLLIELESVGNIRFEEGSSTDPFSSCCDLLHLRFSHSNYRAYDVTGIKINKVIRIHNTALRLRFEEKLQMLLSDESSCLTNYRRRLEHLFYVPNPGIVPEKEDLLHILENGFKTAEQFKFLGNSTPIKNGEFVEKNNYPTAHSVYLNIITKNKTTSEVPSSPRVHGSESCRQHRKWFIFDNELILPEYIIYFEYVTMNQEKANHMYNTEKNGTSPSEITVDREVLNMEPVLKPQPKLLILDDKMLLNVTQANVFSQITQVLNLHGNSLSKLKDICRITTLRHLCISFNEFTQLDDIRGMHSLEFLDASFNRLVTLEGMRSLPKLKDLDVRWNKLTRAREDMTVLMKHTPALLRLDTRHNPWKRVKSVQKIILAGLKSLTHLDDELITEEEATEAVGAAETRITQHSSTNAERPRSLSLLSTAHFLCGLSHHMWNMS</sequence>
<keyword evidence="5" id="KW-0966">Cell projection</keyword>
<keyword evidence="3" id="KW-0677">Repeat</keyword>
<name>A0A3B3ZSQ7_9GOBI</name>
<dbReference type="Ensembl" id="ENSPMGT00000007820.1">
    <property type="protein sequence ID" value="ENSPMGP00000007346.1"/>
    <property type="gene ID" value="ENSPMGG00000006090.1"/>
</dbReference>
<accession>A0A3B3ZSQ7</accession>
<dbReference type="SUPFAM" id="SSF52075">
    <property type="entry name" value="Outer arm dynein light chain 1"/>
    <property type="match status" value="1"/>
</dbReference>
<proteinExistence type="predicted"/>
<dbReference type="PANTHER" id="PTHR45973:SF9">
    <property type="entry name" value="LEUCINE-RICH REPEAT-CONTAINING PROTEIN 46"/>
    <property type="match status" value="1"/>
</dbReference>
<dbReference type="AlphaFoldDB" id="A0A3B3ZSQ7"/>
<keyword evidence="7" id="KW-1185">Reference proteome</keyword>
<dbReference type="Proteomes" id="UP000261520">
    <property type="component" value="Unplaced"/>
</dbReference>
<evidence type="ECO:0000256" key="5">
    <source>
        <dbReference type="ARBA" id="ARBA00023273"/>
    </source>
</evidence>
<evidence type="ECO:0000256" key="4">
    <source>
        <dbReference type="ARBA" id="ARBA00023069"/>
    </source>
</evidence>
<evidence type="ECO:0000256" key="2">
    <source>
        <dbReference type="ARBA" id="ARBA00022614"/>
    </source>
</evidence>
<organism evidence="6 7">
    <name type="scientific">Periophthalmus magnuspinnatus</name>
    <dbReference type="NCBI Taxonomy" id="409849"/>
    <lineage>
        <taxon>Eukaryota</taxon>
        <taxon>Metazoa</taxon>
        <taxon>Chordata</taxon>
        <taxon>Craniata</taxon>
        <taxon>Vertebrata</taxon>
        <taxon>Euteleostomi</taxon>
        <taxon>Actinopterygii</taxon>
        <taxon>Neopterygii</taxon>
        <taxon>Teleostei</taxon>
        <taxon>Neoteleostei</taxon>
        <taxon>Acanthomorphata</taxon>
        <taxon>Gobiaria</taxon>
        <taxon>Gobiiformes</taxon>
        <taxon>Gobioidei</taxon>
        <taxon>Gobiidae</taxon>
        <taxon>Oxudercinae</taxon>
        <taxon>Periophthalmus</taxon>
    </lineage>
</organism>
<keyword evidence="4" id="KW-0969">Cilium</keyword>
<reference evidence="6" key="1">
    <citation type="submission" date="2025-08" db="UniProtKB">
        <authorList>
            <consortium name="Ensembl"/>
        </authorList>
    </citation>
    <scope>IDENTIFICATION</scope>
</reference>
<dbReference type="STRING" id="409849.ENSPMGP00000007346"/>
<keyword evidence="2" id="KW-0433">Leucine-rich repeat</keyword>
<dbReference type="PROSITE" id="PS51450">
    <property type="entry name" value="LRR"/>
    <property type="match status" value="1"/>
</dbReference>